<sequence length="243" mass="26941">MNEGKEAVAGAFDFKKEYRDLYLPKEKPALVDVPAMSFVAIAGAGDPNEENGSYADALALQYAFSFTIKMTKMGNWQPDGYFDYVVPPLEGLWWTVTGGFDGRSIVDKNLLQWISLIRLPPFVTPEVFAWAREQVAAKKPDFDVTRARFVTFAEGPCAQVLHKGPYDDEPATIEALEAFVAASELASDIRDPASTEAMMDMLDTCGGVPSVRLHHEIYLGDPRRTKPENLRTVLRHPVRPASA</sequence>
<dbReference type="PIRSF" id="PIRSF031644">
    <property type="entry name" value="UCP031644"/>
    <property type="match status" value="1"/>
</dbReference>
<dbReference type="InterPro" id="IPR008319">
    <property type="entry name" value="GyrI-like_CCH_Lin2189-like"/>
</dbReference>
<dbReference type="OrthoDB" id="4772335at2"/>
<proteinExistence type="predicted"/>
<name>A0A2K2UBD5_9ACTN</name>
<dbReference type="AlphaFoldDB" id="A0A2K2UBD5"/>
<evidence type="ECO:0000313" key="1">
    <source>
        <dbReference type="EMBL" id="PNV67599.1"/>
    </source>
</evidence>
<comment type="caution">
    <text evidence="1">The sequence shown here is derived from an EMBL/GenBank/DDBJ whole genome shotgun (WGS) entry which is preliminary data.</text>
</comment>
<keyword evidence="2" id="KW-1185">Reference proteome</keyword>
<dbReference type="EMBL" id="PPEK01000007">
    <property type="protein sequence ID" value="PNV67599.1"/>
    <property type="molecule type" value="Genomic_DNA"/>
</dbReference>
<dbReference type="Proteomes" id="UP000236197">
    <property type="component" value="Unassembled WGS sequence"/>
</dbReference>
<protein>
    <submittedName>
        <fullName evidence="1">Transcriptional regulator</fullName>
    </submittedName>
</protein>
<dbReference type="InterPro" id="IPR011256">
    <property type="entry name" value="Reg_factor_effector_dom_sf"/>
</dbReference>
<dbReference type="Gene3D" id="3.20.80.10">
    <property type="entry name" value="Regulatory factor, effector binding domain"/>
    <property type="match status" value="1"/>
</dbReference>
<dbReference type="SUPFAM" id="SSF55136">
    <property type="entry name" value="Probable bacterial effector-binding domain"/>
    <property type="match status" value="1"/>
</dbReference>
<evidence type="ECO:0000313" key="2">
    <source>
        <dbReference type="Proteomes" id="UP000236197"/>
    </source>
</evidence>
<reference evidence="2" key="1">
    <citation type="submission" date="2018-01" db="EMBL/GenBank/DDBJ databases">
        <title>Rubneribacter badeniensis gen. nov., sp. nov., and Colonibacter rubneri, gen. nov., sp. nov., WGS of new members of the Eggerthellaceae.</title>
        <authorList>
            <person name="Danylec N."/>
            <person name="Stoll D.A."/>
            <person name="Doetsch A."/>
            <person name="Kulling S.E."/>
            <person name="Huch M."/>
        </authorList>
    </citation>
    <scope>NUCLEOTIDE SEQUENCE [LARGE SCALE GENOMIC DNA]</scope>
    <source>
        <strain evidence="2">ResAG-96</strain>
    </source>
</reference>
<accession>A0A2K2UBD5</accession>
<gene>
    <name evidence="1" type="ORF">C2L71_07270</name>
</gene>
<organism evidence="1 2">
    <name type="scientific">Enteroscipio rubneri</name>
    <dbReference type="NCBI Taxonomy" id="2070686"/>
    <lineage>
        <taxon>Bacteria</taxon>
        <taxon>Bacillati</taxon>
        <taxon>Actinomycetota</taxon>
        <taxon>Coriobacteriia</taxon>
        <taxon>Eggerthellales</taxon>
        <taxon>Eggerthellaceae</taxon>
        <taxon>Enteroscipio</taxon>
    </lineage>
</organism>